<accession>A0AAD1YUK9</accession>
<proteinExistence type="predicted"/>
<evidence type="ECO:0000313" key="9">
    <source>
        <dbReference type="EMBL" id="CAI9755182.1"/>
    </source>
</evidence>
<keyword evidence="5 6" id="KW-0539">Nucleus</keyword>
<gene>
    <name evidence="9" type="ORF">FPE_LOCUS2613</name>
</gene>
<dbReference type="InterPro" id="IPR038933">
    <property type="entry name" value="Ovate"/>
</dbReference>
<evidence type="ECO:0000256" key="6">
    <source>
        <dbReference type="RuleBase" id="RU367028"/>
    </source>
</evidence>
<reference evidence="9" key="1">
    <citation type="submission" date="2023-05" db="EMBL/GenBank/DDBJ databases">
        <authorList>
            <person name="Huff M."/>
        </authorList>
    </citation>
    <scope>NUCLEOTIDE SEQUENCE</scope>
</reference>
<dbReference type="GO" id="GO:0045892">
    <property type="term" value="P:negative regulation of DNA-templated transcription"/>
    <property type="evidence" value="ECO:0007669"/>
    <property type="project" value="UniProtKB-UniRule"/>
</dbReference>
<name>A0AAD1YUK9_9LAMI</name>
<dbReference type="GO" id="GO:0005634">
    <property type="term" value="C:nucleus"/>
    <property type="evidence" value="ECO:0007669"/>
    <property type="project" value="UniProtKB-SubCell"/>
</dbReference>
<dbReference type="PROSITE" id="PS51754">
    <property type="entry name" value="OVATE"/>
    <property type="match status" value="1"/>
</dbReference>
<dbReference type="AlphaFoldDB" id="A0AAD1YUK9"/>
<dbReference type="Pfam" id="PF04844">
    <property type="entry name" value="Ovate"/>
    <property type="match status" value="1"/>
</dbReference>
<sequence length="394" mass="46244">MKWGRQKFASYPIHQSLLARVFPISWFSKLNRKANSAKMKQKGEMDFLSHNSSLDSTWREGRFYCADNDDYWRLSFGEDGIEARRSTGDINSYWGDFDDQDRQLDRVVGSSLNSLEWKEMEMTRRQGNQTFNDMVLDVKKMKEKEITNGENSRKLNQKVMKEKPADMERVSNKDEEKDIPETEPENIIKAKNKNFQKAAASTTRKQDDLSLTDSGLRTAEEDWAFEALTSEKVNNATSGKISSSDWRKLQDENNTKETTAKCELQRETVYISGERHSRNTKKNHRVNELSPRTECKIRASKDGKKTRLKTKREIKDKPLEGSKVFDSFAVVKSSFDPQRDFRDSMMEMIMEKDIRQQDELEELLACYLMFNCNDYHDLIIKVFRQILYHHQYAY</sequence>
<dbReference type="NCBIfam" id="TIGR01568">
    <property type="entry name" value="A_thal_3678"/>
    <property type="match status" value="1"/>
</dbReference>
<evidence type="ECO:0000256" key="2">
    <source>
        <dbReference type="ARBA" id="ARBA00022491"/>
    </source>
</evidence>
<evidence type="ECO:0000256" key="5">
    <source>
        <dbReference type="ARBA" id="ARBA00023242"/>
    </source>
</evidence>
<comment type="subcellular location">
    <subcellularLocation>
        <location evidence="1 6">Nucleus</location>
    </subcellularLocation>
</comment>
<dbReference type="Proteomes" id="UP000834106">
    <property type="component" value="Chromosome 1"/>
</dbReference>
<evidence type="ECO:0000256" key="3">
    <source>
        <dbReference type="ARBA" id="ARBA00023015"/>
    </source>
</evidence>
<keyword evidence="4 6" id="KW-0804">Transcription</keyword>
<evidence type="ECO:0000256" key="1">
    <source>
        <dbReference type="ARBA" id="ARBA00004123"/>
    </source>
</evidence>
<evidence type="ECO:0000256" key="4">
    <source>
        <dbReference type="ARBA" id="ARBA00023163"/>
    </source>
</evidence>
<keyword evidence="2 6" id="KW-0678">Repressor</keyword>
<feature type="compositionally biased region" description="Basic and acidic residues" evidence="7">
    <location>
        <begin position="146"/>
        <end position="180"/>
    </location>
</feature>
<organism evidence="9 10">
    <name type="scientific">Fraxinus pennsylvanica</name>
    <dbReference type="NCBI Taxonomy" id="56036"/>
    <lineage>
        <taxon>Eukaryota</taxon>
        <taxon>Viridiplantae</taxon>
        <taxon>Streptophyta</taxon>
        <taxon>Embryophyta</taxon>
        <taxon>Tracheophyta</taxon>
        <taxon>Spermatophyta</taxon>
        <taxon>Magnoliopsida</taxon>
        <taxon>eudicotyledons</taxon>
        <taxon>Gunneridae</taxon>
        <taxon>Pentapetalae</taxon>
        <taxon>asterids</taxon>
        <taxon>lamiids</taxon>
        <taxon>Lamiales</taxon>
        <taxon>Oleaceae</taxon>
        <taxon>Oleeae</taxon>
        <taxon>Fraxinus</taxon>
    </lineage>
</organism>
<feature type="domain" description="OVATE" evidence="8">
    <location>
        <begin position="330"/>
        <end position="389"/>
    </location>
</feature>
<keyword evidence="3 6" id="KW-0805">Transcription regulation</keyword>
<keyword evidence="10" id="KW-1185">Reference proteome</keyword>
<protein>
    <recommendedName>
        <fullName evidence="6">Transcription repressor</fullName>
    </recommendedName>
    <alternativeName>
        <fullName evidence="6">Ovate family protein</fullName>
    </alternativeName>
</protein>
<comment type="function">
    <text evidence="6">Transcriptional repressor that regulates multiple aspects of plant growth and development.</text>
</comment>
<evidence type="ECO:0000259" key="8">
    <source>
        <dbReference type="PROSITE" id="PS51754"/>
    </source>
</evidence>
<evidence type="ECO:0000313" key="10">
    <source>
        <dbReference type="Proteomes" id="UP000834106"/>
    </source>
</evidence>
<evidence type="ECO:0000256" key="7">
    <source>
        <dbReference type="SAM" id="MobiDB-lite"/>
    </source>
</evidence>
<dbReference type="PANTHER" id="PTHR33057">
    <property type="entry name" value="TRANSCRIPTION REPRESSOR OFP7-RELATED"/>
    <property type="match status" value="1"/>
</dbReference>
<dbReference type="InterPro" id="IPR006458">
    <property type="entry name" value="Ovate_C"/>
</dbReference>
<dbReference type="PANTHER" id="PTHR33057:SF82">
    <property type="entry name" value="TRANSCRIPTION REPRESSOR OFP5"/>
    <property type="match status" value="1"/>
</dbReference>
<feature type="region of interest" description="Disordered" evidence="7">
    <location>
        <begin position="146"/>
        <end position="183"/>
    </location>
</feature>
<dbReference type="EMBL" id="OU503036">
    <property type="protein sequence ID" value="CAI9755182.1"/>
    <property type="molecule type" value="Genomic_DNA"/>
</dbReference>